<dbReference type="InterPro" id="IPR000911">
    <property type="entry name" value="Ribosomal_uL11"/>
</dbReference>
<evidence type="ECO:0000256" key="1">
    <source>
        <dbReference type="ARBA" id="ARBA00010537"/>
    </source>
</evidence>
<proteinExistence type="inferred from homology"/>
<name>A0A433SWI3_ELYCH</name>
<evidence type="ECO:0000256" key="2">
    <source>
        <dbReference type="ARBA" id="ARBA00022980"/>
    </source>
</evidence>
<dbReference type="AlphaFoldDB" id="A0A433SWI3"/>
<evidence type="ECO:0000256" key="3">
    <source>
        <dbReference type="ARBA" id="ARBA00023274"/>
    </source>
</evidence>
<dbReference type="Pfam" id="PF00298">
    <property type="entry name" value="Ribosomal_L11"/>
    <property type="match status" value="1"/>
</dbReference>
<dbReference type="EMBL" id="RQTK01000925">
    <property type="protein sequence ID" value="RUS73548.1"/>
    <property type="molecule type" value="Genomic_DNA"/>
</dbReference>
<dbReference type="PANTHER" id="PTHR11661">
    <property type="entry name" value="60S RIBOSOMAL PROTEIN L12"/>
    <property type="match status" value="1"/>
</dbReference>
<evidence type="ECO:0000259" key="10">
    <source>
        <dbReference type="Pfam" id="PF03946"/>
    </source>
</evidence>
<gene>
    <name evidence="11" type="ORF">EGW08_018689</name>
</gene>
<sequence length="192" mass="21068">MAAKRAAAQFGDKVKRKTFLKTIIPAGKATPAPPLGPELGQMQVQIAAFCKDFNEKTSHIKPGVPLPTEITVNPDRSFNIKLLSPPTTYFLMQAAGCNKGATKPGSQTCGMITLKHVYEIAKIKGQDPAFTCMTLEQVCKTVIGNAHKIGIKVLKDDISVEELEQFKEQRAQEVEAEEAELEEARLSKMLRL</sequence>
<dbReference type="GO" id="GO:0070180">
    <property type="term" value="F:large ribosomal subunit rRNA binding"/>
    <property type="evidence" value="ECO:0007669"/>
    <property type="project" value="TreeGrafter"/>
</dbReference>
<dbReference type="STRING" id="188477.A0A433SWI3"/>
<dbReference type="InterPro" id="IPR006519">
    <property type="entry name" value="Ribosomal_uL11_bac-typ"/>
</dbReference>
<dbReference type="NCBIfam" id="TIGR01632">
    <property type="entry name" value="L11_bact"/>
    <property type="match status" value="1"/>
</dbReference>
<dbReference type="InterPro" id="IPR020783">
    <property type="entry name" value="Ribosomal_uL11_C"/>
</dbReference>
<dbReference type="HAMAP" id="MF_00736">
    <property type="entry name" value="Ribosomal_uL11"/>
    <property type="match status" value="1"/>
</dbReference>
<dbReference type="OrthoDB" id="1091498at2759"/>
<evidence type="ECO:0000313" key="12">
    <source>
        <dbReference type="Proteomes" id="UP000271974"/>
    </source>
</evidence>
<accession>A0A433SWI3</accession>
<evidence type="ECO:0000313" key="11">
    <source>
        <dbReference type="EMBL" id="RUS73548.1"/>
    </source>
</evidence>
<evidence type="ECO:0000256" key="6">
    <source>
        <dbReference type="ARBA" id="ARBA00041455"/>
    </source>
</evidence>
<evidence type="ECO:0000256" key="5">
    <source>
        <dbReference type="ARBA" id="ARBA00040104"/>
    </source>
</evidence>
<keyword evidence="8" id="KW-0175">Coiled coil</keyword>
<dbReference type="InterPro" id="IPR020784">
    <property type="entry name" value="Ribosomal_uL11_N"/>
</dbReference>
<dbReference type="GO" id="GO:0003735">
    <property type="term" value="F:structural constituent of ribosome"/>
    <property type="evidence" value="ECO:0007669"/>
    <property type="project" value="InterPro"/>
</dbReference>
<comment type="subunit">
    <text evidence="4">Component of the mitochondrial ribosome large subunit (39S) which comprises a 16S rRNA and about 50 distinct proteins.</text>
</comment>
<dbReference type="FunFam" id="1.10.10.250:FF:000003">
    <property type="entry name" value="Mitochondrial ribosomal protein L11"/>
    <property type="match status" value="1"/>
</dbReference>
<keyword evidence="2 7" id="KW-0689">Ribosomal protein</keyword>
<feature type="domain" description="Large ribosomal subunit protein uL11 C-terminal" evidence="9">
    <location>
        <begin position="84"/>
        <end position="153"/>
    </location>
</feature>
<dbReference type="GO" id="GO:0006412">
    <property type="term" value="P:translation"/>
    <property type="evidence" value="ECO:0007669"/>
    <property type="project" value="InterPro"/>
</dbReference>
<dbReference type="SMART" id="SM00649">
    <property type="entry name" value="RL11"/>
    <property type="match status" value="1"/>
</dbReference>
<feature type="coiled-coil region" evidence="8">
    <location>
        <begin position="160"/>
        <end position="187"/>
    </location>
</feature>
<dbReference type="CDD" id="cd00349">
    <property type="entry name" value="Ribosomal_L11"/>
    <property type="match status" value="1"/>
</dbReference>
<evidence type="ECO:0000256" key="4">
    <source>
        <dbReference type="ARBA" id="ARBA00038782"/>
    </source>
</evidence>
<comment type="caution">
    <text evidence="11">The sequence shown here is derived from an EMBL/GenBank/DDBJ whole genome shotgun (WGS) entry which is preliminary data.</text>
</comment>
<reference evidence="11 12" key="1">
    <citation type="submission" date="2019-01" db="EMBL/GenBank/DDBJ databases">
        <title>A draft genome assembly of the solar-powered sea slug Elysia chlorotica.</title>
        <authorList>
            <person name="Cai H."/>
            <person name="Li Q."/>
            <person name="Fang X."/>
            <person name="Li J."/>
            <person name="Curtis N.E."/>
            <person name="Altenburger A."/>
            <person name="Shibata T."/>
            <person name="Feng M."/>
            <person name="Maeda T."/>
            <person name="Schwartz J.A."/>
            <person name="Shigenobu S."/>
            <person name="Lundholm N."/>
            <person name="Nishiyama T."/>
            <person name="Yang H."/>
            <person name="Hasebe M."/>
            <person name="Li S."/>
            <person name="Pierce S.K."/>
            <person name="Wang J."/>
        </authorList>
    </citation>
    <scope>NUCLEOTIDE SEQUENCE [LARGE SCALE GENOMIC DNA]</scope>
    <source>
        <strain evidence="11">EC2010</strain>
        <tissue evidence="11">Whole organism of an adult</tissue>
    </source>
</reference>
<keyword evidence="12" id="KW-1185">Reference proteome</keyword>
<keyword evidence="3 7" id="KW-0687">Ribonucleoprotein</keyword>
<evidence type="ECO:0000256" key="7">
    <source>
        <dbReference type="RuleBase" id="RU003978"/>
    </source>
</evidence>
<dbReference type="GO" id="GO:0005762">
    <property type="term" value="C:mitochondrial large ribosomal subunit"/>
    <property type="evidence" value="ECO:0007669"/>
    <property type="project" value="TreeGrafter"/>
</dbReference>
<dbReference type="Pfam" id="PF03946">
    <property type="entry name" value="Ribosomal_L11_N"/>
    <property type="match status" value="1"/>
</dbReference>
<comment type="similarity">
    <text evidence="1 7">Belongs to the universal ribosomal protein uL11 family.</text>
</comment>
<dbReference type="Gene3D" id="3.30.1550.10">
    <property type="entry name" value="Ribosomal protein L11/L12, N-terminal domain"/>
    <property type="match status" value="1"/>
</dbReference>
<protein>
    <recommendedName>
        <fullName evidence="5">Large ribosomal subunit protein uL11m</fullName>
    </recommendedName>
    <alternativeName>
        <fullName evidence="6">39S ribosomal protein L11, mitochondrial</fullName>
    </alternativeName>
</protein>
<dbReference type="Gene3D" id="1.10.10.250">
    <property type="entry name" value="Ribosomal protein L11, C-terminal domain"/>
    <property type="match status" value="1"/>
</dbReference>
<organism evidence="11 12">
    <name type="scientific">Elysia chlorotica</name>
    <name type="common">Eastern emerald elysia</name>
    <name type="synonym">Sea slug</name>
    <dbReference type="NCBI Taxonomy" id="188477"/>
    <lineage>
        <taxon>Eukaryota</taxon>
        <taxon>Metazoa</taxon>
        <taxon>Spiralia</taxon>
        <taxon>Lophotrochozoa</taxon>
        <taxon>Mollusca</taxon>
        <taxon>Gastropoda</taxon>
        <taxon>Heterobranchia</taxon>
        <taxon>Euthyneura</taxon>
        <taxon>Panpulmonata</taxon>
        <taxon>Sacoglossa</taxon>
        <taxon>Placobranchoidea</taxon>
        <taxon>Plakobranchidae</taxon>
        <taxon>Elysia</taxon>
    </lineage>
</organism>
<dbReference type="SUPFAM" id="SSF54747">
    <property type="entry name" value="Ribosomal L11/L12e N-terminal domain"/>
    <property type="match status" value="1"/>
</dbReference>
<dbReference type="Proteomes" id="UP000271974">
    <property type="component" value="Unassembled WGS sequence"/>
</dbReference>
<feature type="domain" description="Large ribosomal subunit protein uL11 N-terminal" evidence="10">
    <location>
        <begin position="21"/>
        <end position="78"/>
    </location>
</feature>
<dbReference type="SUPFAM" id="SSF46906">
    <property type="entry name" value="Ribosomal protein L11, C-terminal domain"/>
    <property type="match status" value="1"/>
</dbReference>
<dbReference type="PANTHER" id="PTHR11661:SF1">
    <property type="entry name" value="LARGE RIBOSOMAL SUBUNIT PROTEIN UL11M"/>
    <property type="match status" value="1"/>
</dbReference>
<evidence type="ECO:0000259" key="9">
    <source>
        <dbReference type="Pfam" id="PF00298"/>
    </source>
</evidence>
<evidence type="ECO:0000256" key="8">
    <source>
        <dbReference type="SAM" id="Coils"/>
    </source>
</evidence>
<dbReference type="InterPro" id="IPR036796">
    <property type="entry name" value="Ribosomal_uL11_N_sf"/>
</dbReference>
<dbReference type="InterPro" id="IPR036769">
    <property type="entry name" value="Ribosomal_uL11_C_sf"/>
</dbReference>